<dbReference type="InterPro" id="IPR001680">
    <property type="entry name" value="WD40_rpt"/>
</dbReference>
<accession>A0A8H3B9F6</accession>
<evidence type="ECO:0000256" key="2">
    <source>
        <dbReference type="PROSITE-ProRule" id="PRU00221"/>
    </source>
</evidence>
<dbReference type="EMBL" id="CAJMWW010000141">
    <property type="protein sequence ID" value="CAE6450329.1"/>
    <property type="molecule type" value="Genomic_DNA"/>
</dbReference>
<feature type="compositionally biased region" description="Basic and acidic residues" evidence="3">
    <location>
        <begin position="30"/>
        <end position="45"/>
    </location>
</feature>
<dbReference type="Gene3D" id="2.130.10.10">
    <property type="entry name" value="YVTN repeat-like/Quinoprotein amine dehydrogenase"/>
    <property type="match status" value="2"/>
</dbReference>
<keyword evidence="1" id="KW-0677">Repeat</keyword>
<evidence type="ECO:0000256" key="3">
    <source>
        <dbReference type="SAM" id="MobiDB-lite"/>
    </source>
</evidence>
<dbReference type="InterPro" id="IPR007111">
    <property type="entry name" value="NACHT_NTPase"/>
</dbReference>
<evidence type="ECO:0000259" key="4">
    <source>
        <dbReference type="PROSITE" id="PS50837"/>
    </source>
</evidence>
<feature type="repeat" description="WD" evidence="2">
    <location>
        <begin position="1019"/>
        <end position="1047"/>
    </location>
</feature>
<organism evidence="5 6">
    <name type="scientific">Rhizoctonia solani</name>
    <dbReference type="NCBI Taxonomy" id="456999"/>
    <lineage>
        <taxon>Eukaryota</taxon>
        <taxon>Fungi</taxon>
        <taxon>Dikarya</taxon>
        <taxon>Basidiomycota</taxon>
        <taxon>Agaricomycotina</taxon>
        <taxon>Agaricomycetes</taxon>
        <taxon>Cantharellales</taxon>
        <taxon>Ceratobasidiaceae</taxon>
        <taxon>Rhizoctonia</taxon>
    </lineage>
</organism>
<dbReference type="InterPro" id="IPR015943">
    <property type="entry name" value="WD40/YVTN_repeat-like_dom_sf"/>
</dbReference>
<comment type="caution">
    <text evidence="5">The sequence shown here is derived from an EMBL/GenBank/DDBJ whole genome shotgun (WGS) entry which is preliminary data.</text>
</comment>
<keyword evidence="2" id="KW-0853">WD repeat</keyword>
<protein>
    <recommendedName>
        <fullName evidence="4">NACHT domain-containing protein</fullName>
    </recommendedName>
</protein>
<dbReference type="Pfam" id="PF24883">
    <property type="entry name" value="NPHP3_N"/>
    <property type="match status" value="1"/>
</dbReference>
<dbReference type="SMART" id="SM00320">
    <property type="entry name" value="WD40"/>
    <property type="match status" value="6"/>
</dbReference>
<feature type="compositionally biased region" description="Polar residues" evidence="3">
    <location>
        <begin position="46"/>
        <end position="58"/>
    </location>
</feature>
<dbReference type="AlphaFoldDB" id="A0A8H3B9F6"/>
<dbReference type="Gene3D" id="3.40.50.300">
    <property type="entry name" value="P-loop containing nucleotide triphosphate hydrolases"/>
    <property type="match status" value="1"/>
</dbReference>
<reference evidence="5" key="1">
    <citation type="submission" date="2021-01" db="EMBL/GenBank/DDBJ databases">
        <authorList>
            <person name="Kaushik A."/>
        </authorList>
    </citation>
    <scope>NUCLEOTIDE SEQUENCE</scope>
    <source>
        <strain evidence="5">AG3-T5</strain>
    </source>
</reference>
<feature type="domain" description="NACHT" evidence="4">
    <location>
        <begin position="380"/>
        <end position="527"/>
    </location>
</feature>
<feature type="region of interest" description="Disordered" evidence="3">
    <location>
        <begin position="27"/>
        <end position="81"/>
    </location>
</feature>
<dbReference type="PROSITE" id="PS50082">
    <property type="entry name" value="WD_REPEATS_2"/>
    <property type="match status" value="1"/>
</dbReference>
<gene>
    <name evidence="5" type="ORF">RDB_LOCUS125074</name>
</gene>
<dbReference type="InterPro" id="IPR011047">
    <property type="entry name" value="Quinoprotein_ADH-like_sf"/>
</dbReference>
<dbReference type="PROSITE" id="PS50837">
    <property type="entry name" value="NACHT"/>
    <property type="match status" value="1"/>
</dbReference>
<dbReference type="InterPro" id="IPR056884">
    <property type="entry name" value="NPHP3-like_N"/>
</dbReference>
<dbReference type="Pfam" id="PF00400">
    <property type="entry name" value="WD40"/>
    <property type="match status" value="4"/>
</dbReference>
<dbReference type="InterPro" id="IPR027417">
    <property type="entry name" value="P-loop_NTPase"/>
</dbReference>
<evidence type="ECO:0000256" key="1">
    <source>
        <dbReference type="ARBA" id="ARBA00022737"/>
    </source>
</evidence>
<dbReference type="PANTHER" id="PTHR10039:SF14">
    <property type="entry name" value="NACHT DOMAIN-CONTAINING PROTEIN"/>
    <property type="match status" value="1"/>
</dbReference>
<sequence>MISADQPFPCWFRLPATMSSRRKIKQSLKQTKDNLKSLFKTKGDTTRPNTPSGTSQLGSPGRLVDERGDDTVFGGSTTPLAQEPIGQLATSHPNDTTESKQSLQPVNLVEVNRGEGTRHLRVPDTGDQVAETGVITSLANTLESQQGERPDTVEVPGQVIQDEARPVNEALVTERHQPVPGRKSTEWKGLKELARALGPVTGLFGPIKEMVDVFVGCVDRYEMTGAAKVEYNDLQARLEAILQDLQAYFQGSESMTMTSSMESICGSIKVELEKIRSKLGENVGVRYLEASGEADVILSCYRRIELDLSRLSLNANWETLKGVKELAASSRVDRLSPSLSARYNSVEADVELKRQACTPDTRVRVLDKVLHWAHGGGDENIYWLNGMAGTGKTTIAYSLCDKLNTERKLAASFFCSRLREDCRTVKRIIPSIAYQLARFSLPFLTVLSAALEKDLDVHSSALHIQFEELIVKPLQATINTLPEGLVIVIDALDECENKESTGRILDILLSKAADLPVRFLVSSRPEAEIYDRMMDNQTTSRMVLHELNKIEVQVDIEKYLRAQLAPMKPSDEHIAALVAKAGILFIYAATAVRYIGYDNFQSDPHDRLRAILATSESQEDEDHEEINELYTTVLEAALGNRRLRKVERDSMRQVLNTVICARDPLTVSGLSELLRIYNADRVRAVLRPLWSVLHVVGTNELVTTLHASFPDFMFDSGRSKANHCDWQAHNCTLAEHCLERIKQTQPQFNICRLESSYLPDDIVPSIKERVTNAIPSHLLYACRYWGDHVEAGKCASTLTVQLWDFLSRRLLLWMEVLNLTKHMTAGVKCMKLMAGWCSRLEGDEELVELANDAWRFVEMFTSNAVSRSTPHIYISMLTFWPRSGPMAKHYAKFTHGPVQAEGTALDQRQLAYLATWTFAGSIDSMALSPDGRHIALGVKHDVLVVDSSSGQVVLGPLHGHSEYISTIMFSPDQTRVFAGSSSYESDIAKVIGWDTRSGDTVAGPLQLNGHTIHVNCTPSPDCTRIATGSYNEIVRLWDAENGKMLRCFETHGPVRVVAFSPNGILIAAGIDKPKVVATGVDKLEALQVWNSQTGNNILGPLSTSQISVIAFSPDNSHIIYTQECAITVHVRDVQTGQLIHEHLVTGHHRTVNVWDAHNGNRKLGTLEGHTDWISGIAFLPDGSRIISAVSSARASVPSSQPSSLQMASTLCQAL</sequence>
<dbReference type="SUPFAM" id="SSF52540">
    <property type="entry name" value="P-loop containing nucleoside triphosphate hydrolases"/>
    <property type="match status" value="1"/>
</dbReference>
<evidence type="ECO:0000313" key="6">
    <source>
        <dbReference type="Proteomes" id="UP000663841"/>
    </source>
</evidence>
<proteinExistence type="predicted"/>
<evidence type="ECO:0000313" key="5">
    <source>
        <dbReference type="EMBL" id="CAE6450329.1"/>
    </source>
</evidence>
<dbReference type="PANTHER" id="PTHR10039">
    <property type="entry name" value="AMELOGENIN"/>
    <property type="match status" value="1"/>
</dbReference>
<dbReference type="SUPFAM" id="SSF50998">
    <property type="entry name" value="Quinoprotein alcohol dehydrogenase-like"/>
    <property type="match status" value="1"/>
</dbReference>
<dbReference type="Proteomes" id="UP000663841">
    <property type="component" value="Unassembled WGS sequence"/>
</dbReference>
<name>A0A8H3B9F6_9AGAM</name>